<sequence length="41" mass="5367">MSKILFTFMHFHHIFYKLQHFELHILHIRVFYILYKFCLFY</sequence>
<evidence type="ECO:0000313" key="2">
    <source>
        <dbReference type="Proteomes" id="UP000034350"/>
    </source>
</evidence>
<protein>
    <submittedName>
        <fullName evidence="1">Uncharacterized protein</fullName>
    </submittedName>
</protein>
<gene>
    <name evidence="1" type="ORF">AAJ76_2850002256</name>
</gene>
<name>A0A0F9W7D0_9MICR</name>
<reference evidence="1 2" key="1">
    <citation type="journal article" date="2015" name="Environ. Microbiol.">
        <title>Genome analyses suggest the presence of polyploidy and recent human-driven expansions in eight global populations of the honeybee pathogen Nosema ceranae.</title>
        <authorList>
            <person name="Pelin A."/>
            <person name="Selman M."/>
            <person name="Aris-Brosou S."/>
            <person name="Farinelli L."/>
            <person name="Corradi N."/>
        </authorList>
    </citation>
    <scope>NUCLEOTIDE SEQUENCE [LARGE SCALE GENOMIC DNA]</scope>
    <source>
        <strain evidence="1 2">PA08 1199</strain>
    </source>
</reference>
<comment type="caution">
    <text evidence="1">The sequence shown here is derived from an EMBL/GenBank/DDBJ whole genome shotgun (WGS) entry which is preliminary data.</text>
</comment>
<organism evidence="1 2">
    <name type="scientific">Vairimorpha ceranae</name>
    <dbReference type="NCBI Taxonomy" id="40302"/>
    <lineage>
        <taxon>Eukaryota</taxon>
        <taxon>Fungi</taxon>
        <taxon>Fungi incertae sedis</taxon>
        <taxon>Microsporidia</taxon>
        <taxon>Nosematidae</taxon>
        <taxon>Vairimorpha</taxon>
    </lineage>
</organism>
<evidence type="ECO:0000313" key="1">
    <source>
        <dbReference type="EMBL" id="KKO73711.1"/>
    </source>
</evidence>
<dbReference type="Proteomes" id="UP000034350">
    <property type="component" value="Unassembled WGS sequence"/>
</dbReference>
<keyword evidence="2" id="KW-1185">Reference proteome</keyword>
<dbReference type="GeneID" id="36319881"/>
<proteinExistence type="predicted"/>
<dbReference type="EMBL" id="JPQZ01000285">
    <property type="protein sequence ID" value="KKO73711.1"/>
    <property type="molecule type" value="Genomic_DNA"/>
</dbReference>
<dbReference type="RefSeq" id="XP_024329453.1">
    <property type="nucleotide sequence ID" value="XM_024474952.1"/>
</dbReference>
<dbReference type="VEuPathDB" id="MicrosporidiaDB:AAJ76_2850002256"/>
<dbReference type="AlphaFoldDB" id="A0A0F9W7D0"/>
<accession>A0A0F9W7D0</accession>